<proteinExistence type="inferred from homology"/>
<dbReference type="EC" id="6.3.4.15" evidence="2"/>
<evidence type="ECO:0000256" key="2">
    <source>
        <dbReference type="HAMAP-Rule" id="MF_00978"/>
    </source>
</evidence>
<dbReference type="SUPFAM" id="SSF55681">
    <property type="entry name" value="Class II aaRS and biotin synthetases"/>
    <property type="match status" value="1"/>
</dbReference>
<feature type="binding site" evidence="2">
    <location>
        <begin position="131"/>
        <end position="133"/>
    </location>
    <ligand>
        <name>biotin</name>
        <dbReference type="ChEBI" id="CHEBI:57586"/>
    </ligand>
</feature>
<dbReference type="InterPro" id="IPR036388">
    <property type="entry name" value="WH-like_DNA-bd_sf"/>
</dbReference>
<keyword evidence="2" id="KW-0092">Biotin</keyword>
<evidence type="ECO:0000256" key="1">
    <source>
        <dbReference type="ARBA" id="ARBA00022598"/>
    </source>
</evidence>
<keyword evidence="2" id="KW-0547">Nucleotide-binding</keyword>
<dbReference type="Pfam" id="PF08279">
    <property type="entry name" value="HTH_11"/>
    <property type="match status" value="1"/>
</dbReference>
<reference evidence="4 5" key="1">
    <citation type="submission" date="2009-12" db="EMBL/GenBank/DDBJ databases">
        <authorList>
            <person name="Shrivastava S."/>
            <person name="Madupu R."/>
            <person name="Durkin A.S."/>
            <person name="Torralba M."/>
            <person name="Methe B."/>
            <person name="Sutton G.G."/>
            <person name="Strausberg R.L."/>
            <person name="Nelson K.E."/>
        </authorList>
    </citation>
    <scope>NUCLEOTIDE SEQUENCE [LARGE SCALE GENOMIC DNA]</scope>
    <source>
        <strain evidence="4 5">W5455</strain>
    </source>
</reference>
<protein>
    <recommendedName>
        <fullName evidence="2">Bifunctional ligase/repressor BirA</fullName>
    </recommendedName>
    <alternativeName>
        <fullName evidence="2">Biotin--[acetyl-CoA-carboxylase] ligase</fullName>
        <ecNumber evidence="2">6.3.4.15</ecNumber>
    </alternativeName>
    <alternativeName>
        <fullName evidence="2">Biotin--protein ligase</fullName>
    </alternativeName>
    <alternativeName>
        <fullName evidence="2">Biotin-[acetyl-CoA carboxylase] synthetase</fullName>
    </alternativeName>
</protein>
<dbReference type="PROSITE" id="PS51733">
    <property type="entry name" value="BPL_LPL_CATALYTIC"/>
    <property type="match status" value="1"/>
</dbReference>
<keyword evidence="2" id="KW-0678">Repressor</keyword>
<name>A0ABM9ZT75_9BACT</name>
<sequence>MENGERRWLLPGLWLILEAFEPGDGTAIGATDAPRQERTMTTKDEVLKILARSQGQYVSGEDLARRLSLSRNAVWRAVKSLRGEGCSIDAATRRGYRLNETPDILSPQAVEKYFSRRAARWDVEVRKSVTSTNAVLKAMAEKGAPEGKILVAAEQTAGRGRMNRRFYSPAGSGVYMSLLLRPSCSASQSLYITTAAAVAVAEAIEHVAGGKAQIKWVNDVYLRGKKACGILTEAAFDMETNRLAYAVLGIGVNMRPPAGGFPDELEPIVTSVFGEADYDPEKRNRIVAEIVERFWRFYENLGEKAFLQGYRERSFLTGKDVDVVEGAERRPARALDIDGEFRLHVRYEDGAEEYLQSGEVSVKPRGGTA</sequence>
<keyword evidence="2" id="KW-0804">Transcription</keyword>
<keyword evidence="1 2" id="KW-0436">Ligase</keyword>
<dbReference type="EMBL" id="ADFP01000096">
    <property type="protein sequence ID" value="EFB90087.1"/>
    <property type="molecule type" value="Genomic_DNA"/>
</dbReference>
<dbReference type="SUPFAM" id="SSF46785">
    <property type="entry name" value="Winged helix' DNA-binding domain"/>
    <property type="match status" value="1"/>
</dbReference>
<gene>
    <name evidence="2" type="primary">birA</name>
    <name evidence="4" type="ORF">HMPREF7215_0264</name>
</gene>
<dbReference type="InterPro" id="IPR004143">
    <property type="entry name" value="BPL_LPL_catalytic"/>
</dbReference>
<dbReference type="InterPro" id="IPR045864">
    <property type="entry name" value="aa-tRNA-synth_II/BPL/LPL"/>
</dbReference>
<feature type="binding site" evidence="2">
    <location>
        <position position="155"/>
    </location>
    <ligand>
        <name>biotin</name>
        <dbReference type="ChEBI" id="CHEBI:57586"/>
    </ligand>
</feature>
<feature type="DNA-binding region" description="H-T-H motif" evidence="2">
    <location>
        <begin position="60"/>
        <end position="79"/>
    </location>
</feature>
<dbReference type="Gene3D" id="2.30.30.100">
    <property type="match status" value="1"/>
</dbReference>
<keyword evidence="2" id="KW-0805">Transcription regulation</keyword>
<dbReference type="PANTHER" id="PTHR12835:SF5">
    <property type="entry name" value="BIOTIN--PROTEIN LIGASE"/>
    <property type="match status" value="1"/>
</dbReference>
<organism evidence="4 5">
    <name type="scientific">Pyramidobacter piscolens W5455</name>
    <dbReference type="NCBI Taxonomy" id="352165"/>
    <lineage>
        <taxon>Bacteria</taxon>
        <taxon>Thermotogati</taxon>
        <taxon>Synergistota</taxon>
        <taxon>Synergistia</taxon>
        <taxon>Synergistales</taxon>
        <taxon>Dethiosulfovibrionaceae</taxon>
        <taxon>Pyramidobacter</taxon>
    </lineage>
</organism>
<evidence type="ECO:0000313" key="4">
    <source>
        <dbReference type="EMBL" id="EFB90087.1"/>
    </source>
</evidence>
<accession>A0ABM9ZT75</accession>
<evidence type="ECO:0000313" key="5">
    <source>
        <dbReference type="Proteomes" id="UP000006462"/>
    </source>
</evidence>
<comment type="catalytic activity">
    <reaction evidence="2">
        <text>biotin + L-lysyl-[protein] + ATP = N(6)-biotinyl-L-lysyl-[protein] + AMP + diphosphate + H(+)</text>
        <dbReference type="Rhea" id="RHEA:11756"/>
        <dbReference type="Rhea" id="RHEA-COMP:9752"/>
        <dbReference type="Rhea" id="RHEA-COMP:10505"/>
        <dbReference type="ChEBI" id="CHEBI:15378"/>
        <dbReference type="ChEBI" id="CHEBI:29969"/>
        <dbReference type="ChEBI" id="CHEBI:30616"/>
        <dbReference type="ChEBI" id="CHEBI:33019"/>
        <dbReference type="ChEBI" id="CHEBI:57586"/>
        <dbReference type="ChEBI" id="CHEBI:83144"/>
        <dbReference type="ChEBI" id="CHEBI:456215"/>
        <dbReference type="EC" id="6.3.4.15"/>
    </reaction>
</comment>
<dbReference type="Gene3D" id="1.10.10.10">
    <property type="entry name" value="Winged helix-like DNA-binding domain superfamily/Winged helix DNA-binding domain"/>
    <property type="match status" value="1"/>
</dbReference>
<dbReference type="Gene3D" id="3.30.930.10">
    <property type="entry name" value="Bira Bifunctional Protein, Domain 2"/>
    <property type="match status" value="1"/>
</dbReference>
<dbReference type="GO" id="GO:0004077">
    <property type="term" value="F:biotin--[biotin carboxyl-carrier protein] ligase activity"/>
    <property type="evidence" value="ECO:0007669"/>
    <property type="project" value="UniProtKB-EC"/>
</dbReference>
<dbReference type="NCBIfam" id="TIGR00121">
    <property type="entry name" value="birA_ligase"/>
    <property type="match status" value="1"/>
</dbReference>
<evidence type="ECO:0000259" key="3">
    <source>
        <dbReference type="PROSITE" id="PS51733"/>
    </source>
</evidence>
<dbReference type="InterPro" id="IPR030855">
    <property type="entry name" value="Bifunct_BirA"/>
</dbReference>
<comment type="function">
    <text evidence="2">Acts both as a biotin--[acetyl-CoA-carboxylase] ligase and a repressor.</text>
</comment>
<keyword evidence="2" id="KW-0238">DNA-binding</keyword>
<feature type="binding site" evidence="2">
    <location>
        <position position="226"/>
    </location>
    <ligand>
        <name>biotin</name>
        <dbReference type="ChEBI" id="CHEBI:57586"/>
    </ligand>
</feature>
<comment type="caution">
    <text evidence="4">The sequence shown here is derived from an EMBL/GenBank/DDBJ whole genome shotgun (WGS) entry which is preliminary data.</text>
</comment>
<feature type="binding site" evidence="2">
    <location>
        <begin position="159"/>
        <end position="161"/>
    </location>
    <ligand>
        <name>biotin</name>
        <dbReference type="ChEBI" id="CHEBI:57586"/>
    </ligand>
</feature>
<dbReference type="InterPro" id="IPR013196">
    <property type="entry name" value="HTH_11"/>
</dbReference>
<dbReference type="PANTHER" id="PTHR12835">
    <property type="entry name" value="BIOTIN PROTEIN LIGASE"/>
    <property type="match status" value="1"/>
</dbReference>
<dbReference type="InterPro" id="IPR036390">
    <property type="entry name" value="WH_DNA-bd_sf"/>
</dbReference>
<dbReference type="HAMAP" id="MF_00978">
    <property type="entry name" value="Bifunct_BirA"/>
    <property type="match status" value="1"/>
</dbReference>
<feature type="domain" description="BPL/LPL catalytic" evidence="3">
    <location>
        <begin position="122"/>
        <end position="299"/>
    </location>
</feature>
<keyword evidence="5" id="KW-1185">Reference proteome</keyword>
<dbReference type="Proteomes" id="UP000006462">
    <property type="component" value="Unassembled WGS sequence"/>
</dbReference>
<keyword evidence="2" id="KW-0067">ATP-binding</keyword>
<dbReference type="InterPro" id="IPR004408">
    <property type="entry name" value="Biotin_CoA_COase_ligase"/>
</dbReference>
<dbReference type="CDD" id="cd16442">
    <property type="entry name" value="BPL"/>
    <property type="match status" value="1"/>
</dbReference>
<dbReference type="Pfam" id="PF03099">
    <property type="entry name" value="BPL_LplA_LipB"/>
    <property type="match status" value="1"/>
</dbReference>
<comment type="similarity">
    <text evidence="2">Belongs to the biotin--protein ligase family.</text>
</comment>